<protein>
    <submittedName>
        <fullName evidence="2">Uncharacterized protein</fullName>
    </submittedName>
</protein>
<dbReference type="EMBL" id="AGNL01018603">
    <property type="protein sequence ID" value="EJK62820.1"/>
    <property type="molecule type" value="Genomic_DNA"/>
</dbReference>
<dbReference type="Proteomes" id="UP000266841">
    <property type="component" value="Unassembled WGS sequence"/>
</dbReference>
<evidence type="ECO:0000313" key="3">
    <source>
        <dbReference type="Proteomes" id="UP000266841"/>
    </source>
</evidence>
<accession>K0SBW9</accession>
<evidence type="ECO:0000313" key="2">
    <source>
        <dbReference type="EMBL" id="EJK62820.1"/>
    </source>
</evidence>
<keyword evidence="3" id="KW-1185">Reference proteome</keyword>
<comment type="caution">
    <text evidence="2">The sequence shown here is derived from an EMBL/GenBank/DDBJ whole genome shotgun (WGS) entry which is preliminary data.</text>
</comment>
<feature type="region of interest" description="Disordered" evidence="1">
    <location>
        <begin position="1"/>
        <end position="36"/>
    </location>
</feature>
<organism evidence="2 3">
    <name type="scientific">Thalassiosira oceanica</name>
    <name type="common">Marine diatom</name>
    <dbReference type="NCBI Taxonomy" id="159749"/>
    <lineage>
        <taxon>Eukaryota</taxon>
        <taxon>Sar</taxon>
        <taxon>Stramenopiles</taxon>
        <taxon>Ochrophyta</taxon>
        <taxon>Bacillariophyta</taxon>
        <taxon>Coscinodiscophyceae</taxon>
        <taxon>Thalassiosirophycidae</taxon>
        <taxon>Thalassiosirales</taxon>
        <taxon>Thalassiosiraceae</taxon>
        <taxon>Thalassiosira</taxon>
    </lineage>
</organism>
<evidence type="ECO:0000256" key="1">
    <source>
        <dbReference type="SAM" id="MobiDB-lite"/>
    </source>
</evidence>
<sequence>MGTLLSFVSNEVEGSGGLDHGFFSSSSPKRESTSAAAEIVSSSSAFLTDGVPEVVEKLSNNPPSPADGNSPEESVLQQLYCILSEPALPAKPVPAVQQSRKCKMYTTECNPVRATRLERQGGGAEAS</sequence>
<reference evidence="2 3" key="1">
    <citation type="journal article" date="2012" name="Genome Biol.">
        <title>Genome and low-iron response of an oceanic diatom adapted to chronic iron limitation.</title>
        <authorList>
            <person name="Lommer M."/>
            <person name="Specht M."/>
            <person name="Roy A.S."/>
            <person name="Kraemer L."/>
            <person name="Andreson R."/>
            <person name="Gutowska M.A."/>
            <person name="Wolf J."/>
            <person name="Bergner S.V."/>
            <person name="Schilhabel M.B."/>
            <person name="Klostermeier U.C."/>
            <person name="Beiko R.G."/>
            <person name="Rosenstiel P."/>
            <person name="Hippler M."/>
            <person name="Laroche J."/>
        </authorList>
    </citation>
    <scope>NUCLEOTIDE SEQUENCE [LARGE SCALE GENOMIC DNA]</scope>
    <source>
        <strain evidence="2 3">CCMP1005</strain>
    </source>
</reference>
<dbReference type="AlphaFoldDB" id="K0SBW9"/>
<gene>
    <name evidence="2" type="ORF">THAOC_16551</name>
</gene>
<name>K0SBW9_THAOC</name>
<proteinExistence type="predicted"/>